<reference evidence="1 2" key="1">
    <citation type="submission" date="2019-12" db="EMBL/GenBank/DDBJ databases">
        <title>Whole-genome analyses of novel actinobacteria.</title>
        <authorList>
            <person name="Sahin N."/>
            <person name="Saygin H."/>
        </authorList>
    </citation>
    <scope>NUCLEOTIDE SEQUENCE [LARGE SCALE GENOMIC DNA]</scope>
    <source>
        <strain evidence="1 2">KC615</strain>
    </source>
</reference>
<keyword evidence="2" id="KW-1185">Reference proteome</keyword>
<sequence>MEEWLVVDGYNIIRANPNYSNEIEVARDELIHDLMEYQAVSGMKIFVVFDAYRMVGLRNKEPKKIIKIIFTDKEETADAWIEQFVRKYKDEKRHIYVATSDFLEQRMVFGQGAYRISAREFIDQLTQSKKRIKNHLKAKHVPKTAKNPLWESIPEALRHKLENFRRKK</sequence>
<dbReference type="RefSeq" id="WP_160801943.1">
    <property type="nucleotide sequence ID" value="NZ_WUUL01000008.1"/>
</dbReference>
<protein>
    <recommendedName>
        <fullName evidence="3">NYN domain-containing protein</fullName>
    </recommendedName>
</protein>
<comment type="caution">
    <text evidence="1">The sequence shown here is derived from an EMBL/GenBank/DDBJ whole genome shotgun (WGS) entry which is preliminary data.</text>
</comment>
<accession>A0A6I4VS76</accession>
<dbReference type="InterPro" id="IPR010298">
    <property type="entry name" value="YacP-like"/>
</dbReference>
<evidence type="ECO:0008006" key="3">
    <source>
        <dbReference type="Google" id="ProtNLM"/>
    </source>
</evidence>
<dbReference type="AlphaFoldDB" id="A0A6I4VS76"/>
<dbReference type="PANTHER" id="PTHR34547:SF1">
    <property type="entry name" value="YACP-LIKE NYN DOMAIN PROTEIN"/>
    <property type="match status" value="1"/>
</dbReference>
<name>A0A6I4VS76_9BACL</name>
<dbReference type="CDD" id="cd10912">
    <property type="entry name" value="PIN_YacP-like"/>
    <property type="match status" value="1"/>
</dbReference>
<dbReference type="Proteomes" id="UP000430692">
    <property type="component" value="Unassembled WGS sequence"/>
</dbReference>
<proteinExistence type="predicted"/>
<dbReference type="Pfam" id="PF05991">
    <property type="entry name" value="NYN_YacP"/>
    <property type="match status" value="1"/>
</dbReference>
<gene>
    <name evidence="1" type="ORF">GSM42_12870</name>
</gene>
<evidence type="ECO:0000313" key="2">
    <source>
        <dbReference type="Proteomes" id="UP000430692"/>
    </source>
</evidence>
<organism evidence="1 2">
    <name type="scientific">Shimazuella alba</name>
    <dbReference type="NCBI Taxonomy" id="2690964"/>
    <lineage>
        <taxon>Bacteria</taxon>
        <taxon>Bacillati</taxon>
        <taxon>Bacillota</taxon>
        <taxon>Bacilli</taxon>
        <taxon>Bacillales</taxon>
        <taxon>Thermoactinomycetaceae</taxon>
        <taxon>Shimazuella</taxon>
    </lineage>
</organism>
<dbReference type="EMBL" id="WUUL01000008">
    <property type="protein sequence ID" value="MXQ54589.1"/>
    <property type="molecule type" value="Genomic_DNA"/>
</dbReference>
<evidence type="ECO:0000313" key="1">
    <source>
        <dbReference type="EMBL" id="MXQ54589.1"/>
    </source>
</evidence>
<dbReference type="PANTHER" id="PTHR34547">
    <property type="entry name" value="YACP-LIKE NYN DOMAIN PROTEIN"/>
    <property type="match status" value="1"/>
</dbReference>